<keyword evidence="1" id="KW-0238">DNA-binding</keyword>
<gene>
    <name evidence="3" type="ORF">H9650_08240</name>
</gene>
<dbReference type="PANTHER" id="PTHR33164:SF89">
    <property type="entry name" value="MARR FAMILY REGULATORY PROTEIN"/>
    <property type="match status" value="1"/>
</dbReference>
<evidence type="ECO:0000313" key="4">
    <source>
        <dbReference type="Proteomes" id="UP000640786"/>
    </source>
</evidence>
<name>A0ABR8R8P4_9BACI</name>
<dbReference type="Gene3D" id="1.10.10.10">
    <property type="entry name" value="Winged helix-like DNA-binding domain superfamily/Winged helix DNA-binding domain"/>
    <property type="match status" value="1"/>
</dbReference>
<dbReference type="SUPFAM" id="SSF46785">
    <property type="entry name" value="Winged helix' DNA-binding domain"/>
    <property type="match status" value="1"/>
</dbReference>
<evidence type="ECO:0000259" key="2">
    <source>
        <dbReference type="PROSITE" id="PS50995"/>
    </source>
</evidence>
<dbReference type="InterPro" id="IPR039422">
    <property type="entry name" value="MarR/SlyA-like"/>
</dbReference>
<evidence type="ECO:0000256" key="1">
    <source>
        <dbReference type="ARBA" id="ARBA00023125"/>
    </source>
</evidence>
<dbReference type="SMART" id="SM00347">
    <property type="entry name" value="HTH_MARR"/>
    <property type="match status" value="1"/>
</dbReference>
<sequence>MSIQVNQLNQYWTDIYFYLHYPHVDKITHQAVRILQLIDKQPNTGINEVAMVLQISHNTASEHVKRLIDKKYIIKEKSGEDHRRVILRLTELGSNVLYRNTSLDDEKLKKIVEQLSKEEQIIIEKAFKTLSEVAKKCTL</sequence>
<dbReference type="InterPro" id="IPR011991">
    <property type="entry name" value="ArsR-like_HTH"/>
</dbReference>
<dbReference type="CDD" id="cd00090">
    <property type="entry name" value="HTH_ARSR"/>
    <property type="match status" value="1"/>
</dbReference>
<dbReference type="Proteomes" id="UP000640786">
    <property type="component" value="Unassembled WGS sequence"/>
</dbReference>
<protein>
    <submittedName>
        <fullName evidence="3">Winged helix-turn-helix transcriptional regulator</fullName>
    </submittedName>
</protein>
<organism evidence="3 4">
    <name type="scientific">Psychrobacillus faecigallinarum</name>
    <dbReference type="NCBI Taxonomy" id="2762235"/>
    <lineage>
        <taxon>Bacteria</taxon>
        <taxon>Bacillati</taxon>
        <taxon>Bacillota</taxon>
        <taxon>Bacilli</taxon>
        <taxon>Bacillales</taxon>
        <taxon>Bacillaceae</taxon>
        <taxon>Psychrobacillus</taxon>
    </lineage>
</organism>
<dbReference type="InterPro" id="IPR036390">
    <property type="entry name" value="WH_DNA-bd_sf"/>
</dbReference>
<dbReference type="InterPro" id="IPR036388">
    <property type="entry name" value="WH-like_DNA-bd_sf"/>
</dbReference>
<comment type="caution">
    <text evidence="3">The sequence shown here is derived from an EMBL/GenBank/DDBJ whole genome shotgun (WGS) entry which is preliminary data.</text>
</comment>
<proteinExistence type="predicted"/>
<feature type="domain" description="HTH marR-type" evidence="2">
    <location>
        <begin position="1"/>
        <end position="132"/>
    </location>
</feature>
<evidence type="ECO:0000313" key="3">
    <source>
        <dbReference type="EMBL" id="MBD7944106.1"/>
    </source>
</evidence>
<reference evidence="3 4" key="1">
    <citation type="submission" date="2020-08" db="EMBL/GenBank/DDBJ databases">
        <title>A Genomic Blueprint of the Chicken Gut Microbiome.</title>
        <authorList>
            <person name="Gilroy R."/>
            <person name="Ravi A."/>
            <person name="Getino M."/>
            <person name="Pursley I."/>
            <person name="Horton D.L."/>
            <person name="Alikhan N.-F."/>
            <person name="Baker D."/>
            <person name="Gharbi K."/>
            <person name="Hall N."/>
            <person name="Watson M."/>
            <person name="Adriaenssens E.M."/>
            <person name="Foster-Nyarko E."/>
            <person name="Jarju S."/>
            <person name="Secka A."/>
            <person name="Antonio M."/>
            <person name="Oren A."/>
            <person name="Chaudhuri R."/>
            <person name="La Ragione R.M."/>
            <person name="Hildebrand F."/>
            <person name="Pallen M.J."/>
        </authorList>
    </citation>
    <scope>NUCLEOTIDE SEQUENCE [LARGE SCALE GENOMIC DNA]</scope>
    <source>
        <strain evidence="3 4">Sa2BUA9</strain>
    </source>
</reference>
<dbReference type="PANTHER" id="PTHR33164">
    <property type="entry name" value="TRANSCRIPTIONAL REGULATOR, MARR FAMILY"/>
    <property type="match status" value="1"/>
</dbReference>
<dbReference type="RefSeq" id="WP_191696976.1">
    <property type="nucleotide sequence ID" value="NZ_JACSQO010000003.1"/>
</dbReference>
<keyword evidence="4" id="KW-1185">Reference proteome</keyword>
<dbReference type="Pfam" id="PF12802">
    <property type="entry name" value="MarR_2"/>
    <property type="match status" value="1"/>
</dbReference>
<dbReference type="InterPro" id="IPR000835">
    <property type="entry name" value="HTH_MarR-typ"/>
</dbReference>
<dbReference type="PROSITE" id="PS50995">
    <property type="entry name" value="HTH_MARR_2"/>
    <property type="match status" value="1"/>
</dbReference>
<accession>A0ABR8R8P4</accession>
<dbReference type="EMBL" id="JACSQO010000003">
    <property type="protein sequence ID" value="MBD7944106.1"/>
    <property type="molecule type" value="Genomic_DNA"/>
</dbReference>